<keyword evidence="3" id="KW-1185">Reference proteome</keyword>
<feature type="region of interest" description="Disordered" evidence="1">
    <location>
        <begin position="59"/>
        <end position="83"/>
    </location>
</feature>
<dbReference type="PANTHER" id="PTHR35871">
    <property type="entry name" value="EXPRESSED PROTEIN"/>
    <property type="match status" value="1"/>
</dbReference>
<sequence>MARKAQKAAAARAQAARRLAQLAAPNHALPGTRTTNWAATVSELAPEIIEDDDDCGYMGGVNHSCTDSEYEPSMDSDSDSDDEAIELEGEELEKNLAELRNEVEELMKKTPYEHVLAAGSMSAKQWKKAESQQKLGYTGTSLRTHQRHAKAAREQEQVRQAAKTSDDPAVSVMRNWLSQGKVDTPNQTTMHQETFEPALPMDLPASDKPPATLEHMVIGYFSDLSSNCSDSSSDEGCAEDDSDALPRQQELIPPLKRRRLMAAFEDIKKLLRSKKTQFIGGTQGLQAKRAQTIQSHLLLVVQKSRNFIDASQRAAEIHRFATSWGSCQLRGWTNTWVASRDLPKSQRGCHAKVYSLLNDPAIAAECRAYLRSHKWSMNPEKLADFTASKLVGNAARKYLQHLVDTEMPAGLKRYLELDLFPRIHMKAVRGVSLSTARRWLHAEGFHYISHNKGPYFDGHDRPDVVDYRQNVFLPFMKAHEGRLVRYAVGDVEQELESHPENYIERRLVLVPHDEMTTQANNDNARSWVLKDEFRLKKKGVGHGLHQSGVICSTCGHLDDTGETMEYGKQYDGCWTGEHFVNQVRNKIIPTFERVHGPGYQALFLIDNSQGHAAYAENALVISRMNIKPGDKQAHLCDSWFVQNEKKITQPMVYPLDHLTNPGIPKGIKAVLTERGLYQSSLRGKCDADTTIICCNKRILESQPDFREQKSLVQETTEGLGHMCIFLPKFHCELNPIKFFWGQVKKYLRDNCDYTFNTLKINLPITLASVSE</sequence>
<feature type="compositionally biased region" description="Acidic residues" evidence="1">
    <location>
        <begin position="68"/>
        <end position="83"/>
    </location>
</feature>
<organism evidence="2 3">
    <name type="scientific">Scleroderma citrinum Foug A</name>
    <dbReference type="NCBI Taxonomy" id="1036808"/>
    <lineage>
        <taxon>Eukaryota</taxon>
        <taxon>Fungi</taxon>
        <taxon>Dikarya</taxon>
        <taxon>Basidiomycota</taxon>
        <taxon>Agaricomycotina</taxon>
        <taxon>Agaricomycetes</taxon>
        <taxon>Agaricomycetidae</taxon>
        <taxon>Boletales</taxon>
        <taxon>Sclerodermatineae</taxon>
        <taxon>Sclerodermataceae</taxon>
        <taxon>Scleroderma</taxon>
    </lineage>
</organism>
<dbReference type="PANTHER" id="PTHR35871:SF1">
    <property type="entry name" value="CXC1-LIKE CYSTEINE CLUSTER ASSOCIATED WITH KDZ TRANSPOSASES DOMAIN-CONTAINING PROTEIN"/>
    <property type="match status" value="1"/>
</dbReference>
<evidence type="ECO:0008006" key="4">
    <source>
        <dbReference type="Google" id="ProtNLM"/>
    </source>
</evidence>
<dbReference type="InterPro" id="IPR036397">
    <property type="entry name" value="RNaseH_sf"/>
</dbReference>
<proteinExistence type="predicted"/>
<evidence type="ECO:0000256" key="1">
    <source>
        <dbReference type="SAM" id="MobiDB-lite"/>
    </source>
</evidence>
<evidence type="ECO:0000313" key="3">
    <source>
        <dbReference type="Proteomes" id="UP000053989"/>
    </source>
</evidence>
<protein>
    <recommendedName>
        <fullName evidence="4">Tc1-like transposase DDE domain-containing protein</fullName>
    </recommendedName>
</protein>
<dbReference type="HOGENOM" id="CLU_005726_2_4_1"/>
<dbReference type="InParanoid" id="A0A0C3D1Y2"/>
<dbReference type="Gene3D" id="3.30.420.10">
    <property type="entry name" value="Ribonuclease H-like superfamily/Ribonuclease H"/>
    <property type="match status" value="1"/>
</dbReference>
<dbReference type="STRING" id="1036808.A0A0C3D1Y2"/>
<dbReference type="Proteomes" id="UP000053989">
    <property type="component" value="Unassembled WGS sequence"/>
</dbReference>
<gene>
    <name evidence="2" type="ORF">SCLCIDRAFT_34303</name>
</gene>
<dbReference type="EMBL" id="KN822443">
    <property type="protein sequence ID" value="KIM50419.1"/>
    <property type="molecule type" value="Genomic_DNA"/>
</dbReference>
<evidence type="ECO:0000313" key="2">
    <source>
        <dbReference type="EMBL" id="KIM50419.1"/>
    </source>
</evidence>
<dbReference type="GO" id="GO:0003676">
    <property type="term" value="F:nucleic acid binding"/>
    <property type="evidence" value="ECO:0007669"/>
    <property type="project" value="InterPro"/>
</dbReference>
<dbReference type="AlphaFoldDB" id="A0A0C3D1Y2"/>
<accession>A0A0C3D1Y2</accession>
<reference evidence="3" key="2">
    <citation type="submission" date="2015-01" db="EMBL/GenBank/DDBJ databases">
        <title>Evolutionary Origins and Diversification of the Mycorrhizal Mutualists.</title>
        <authorList>
            <consortium name="DOE Joint Genome Institute"/>
            <consortium name="Mycorrhizal Genomics Consortium"/>
            <person name="Kohler A."/>
            <person name="Kuo A."/>
            <person name="Nagy L.G."/>
            <person name="Floudas D."/>
            <person name="Copeland A."/>
            <person name="Barry K.W."/>
            <person name="Cichocki N."/>
            <person name="Veneault-Fourrey C."/>
            <person name="LaButti K."/>
            <person name="Lindquist E.A."/>
            <person name="Lipzen A."/>
            <person name="Lundell T."/>
            <person name="Morin E."/>
            <person name="Murat C."/>
            <person name="Riley R."/>
            <person name="Ohm R."/>
            <person name="Sun H."/>
            <person name="Tunlid A."/>
            <person name="Henrissat B."/>
            <person name="Grigoriev I.V."/>
            <person name="Hibbett D.S."/>
            <person name="Martin F."/>
        </authorList>
    </citation>
    <scope>NUCLEOTIDE SEQUENCE [LARGE SCALE GENOMIC DNA]</scope>
    <source>
        <strain evidence="3">Foug A</strain>
    </source>
</reference>
<name>A0A0C3D1Y2_9AGAM</name>
<reference evidence="2 3" key="1">
    <citation type="submission" date="2014-04" db="EMBL/GenBank/DDBJ databases">
        <authorList>
            <consortium name="DOE Joint Genome Institute"/>
            <person name="Kuo A."/>
            <person name="Kohler A."/>
            <person name="Nagy L.G."/>
            <person name="Floudas D."/>
            <person name="Copeland A."/>
            <person name="Barry K.W."/>
            <person name="Cichocki N."/>
            <person name="Veneault-Fourrey C."/>
            <person name="LaButti K."/>
            <person name="Lindquist E.A."/>
            <person name="Lipzen A."/>
            <person name="Lundell T."/>
            <person name="Morin E."/>
            <person name="Murat C."/>
            <person name="Sun H."/>
            <person name="Tunlid A."/>
            <person name="Henrissat B."/>
            <person name="Grigoriev I.V."/>
            <person name="Hibbett D.S."/>
            <person name="Martin F."/>
            <person name="Nordberg H.P."/>
            <person name="Cantor M.N."/>
            <person name="Hua S.X."/>
        </authorList>
    </citation>
    <scope>NUCLEOTIDE SEQUENCE [LARGE SCALE GENOMIC DNA]</scope>
    <source>
        <strain evidence="2 3">Foug A</strain>
    </source>
</reference>
<dbReference type="OrthoDB" id="3218065at2759"/>